<feature type="transmembrane region" description="Helical" evidence="6">
    <location>
        <begin position="727"/>
        <end position="744"/>
    </location>
</feature>
<dbReference type="InParanoid" id="A0A6P7YUX4"/>
<evidence type="ECO:0000256" key="7">
    <source>
        <dbReference type="SAM" id="MobiDB-lite"/>
    </source>
</evidence>
<evidence type="ECO:0000256" key="3">
    <source>
        <dbReference type="ARBA" id="ARBA00022692"/>
    </source>
</evidence>
<reference evidence="10" key="1">
    <citation type="submission" date="2025-08" db="UniProtKB">
        <authorList>
            <consortium name="RefSeq"/>
        </authorList>
    </citation>
    <scope>IDENTIFICATION</scope>
</reference>
<comment type="similarity">
    <text evidence="2 6">Belongs to the TMC family.</text>
</comment>
<proteinExistence type="inferred from homology"/>
<evidence type="ECO:0000256" key="4">
    <source>
        <dbReference type="ARBA" id="ARBA00022989"/>
    </source>
</evidence>
<organism evidence="9 10">
    <name type="scientific">Microcaecilia unicolor</name>
    <dbReference type="NCBI Taxonomy" id="1415580"/>
    <lineage>
        <taxon>Eukaryota</taxon>
        <taxon>Metazoa</taxon>
        <taxon>Chordata</taxon>
        <taxon>Craniata</taxon>
        <taxon>Vertebrata</taxon>
        <taxon>Euteleostomi</taxon>
        <taxon>Amphibia</taxon>
        <taxon>Gymnophiona</taxon>
        <taxon>Siphonopidae</taxon>
        <taxon>Microcaecilia</taxon>
    </lineage>
</organism>
<evidence type="ECO:0000256" key="6">
    <source>
        <dbReference type="RuleBase" id="RU310713"/>
    </source>
</evidence>
<accession>A0A6P7YUX4</accession>
<feature type="transmembrane region" description="Helical" evidence="6">
    <location>
        <begin position="480"/>
        <end position="500"/>
    </location>
</feature>
<gene>
    <name evidence="10" type="primary">TMC5</name>
</gene>
<dbReference type="GeneID" id="115475477"/>
<feature type="transmembrane region" description="Helical" evidence="6">
    <location>
        <begin position="345"/>
        <end position="367"/>
    </location>
</feature>
<dbReference type="InterPro" id="IPR012496">
    <property type="entry name" value="TMC_dom"/>
</dbReference>
<evidence type="ECO:0000313" key="10">
    <source>
        <dbReference type="RefSeq" id="XP_030067079.1"/>
    </source>
</evidence>
<dbReference type="GO" id="GO:0005886">
    <property type="term" value="C:plasma membrane"/>
    <property type="evidence" value="ECO:0007669"/>
    <property type="project" value="InterPro"/>
</dbReference>
<evidence type="ECO:0000256" key="5">
    <source>
        <dbReference type="ARBA" id="ARBA00023136"/>
    </source>
</evidence>
<dbReference type="Proteomes" id="UP000515156">
    <property type="component" value="Chromosome 8"/>
</dbReference>
<dbReference type="GO" id="GO:0008381">
    <property type="term" value="F:mechanosensitive monoatomic ion channel activity"/>
    <property type="evidence" value="ECO:0007669"/>
    <property type="project" value="TreeGrafter"/>
</dbReference>
<dbReference type="OrthoDB" id="1936208at2759"/>
<keyword evidence="4 6" id="KW-1133">Transmembrane helix</keyword>
<evidence type="ECO:0000256" key="2">
    <source>
        <dbReference type="ARBA" id="ARBA00006510"/>
    </source>
</evidence>
<name>A0A6P7YUX4_9AMPH</name>
<feature type="transmembrane region" description="Helical" evidence="6">
    <location>
        <begin position="607"/>
        <end position="632"/>
    </location>
</feature>
<sequence>MSYHYNEGFETDDDEYHHLDTLEIDRSRPSQKFSVLSENPYGSDENYSNVRQRRMDYPEVISMASVQPASARIQHAPEHTALYREPYNGGFSNLGFENENERDFVDKPSFISHSQDRYSDSFSAGGDGNSKGSIRSLSQKQMYHSTLPFNLISTEHDIVMERVNKEEKYALIKKLTAMSNRERNKAIKKLPLVLREKQEIRNTVQLMVKKESKTWATQTGCCADCLKNTTVSFRRFKETLSEIKQALQLWQKTLKVIGGKFGTSILSYFIFLRWLLAFNIFSFIINFSFITIPQFVDLRPNNLSFTGLELLTGSGYFQETVLYYGFYTNSTIRKDDNFAPYNMQLAYIFIIGLYLVICFLILLYSIAKSFRDNFINPVMYSGSATKLLCSWDFNITHEKAVKLAQQHMSTHIKEDLSEKQEKLVLTSCQQTVHFLIHLTVWIVTTGMAVGCCAAVYYLSESRKELLVNATSDIESQRESLLQPAVISLINLIMPFVFSLFELIEKFNSPKHQIYTIIFRNVILKLSIIGVLCQYWFQTIASGTKCWESFIGQDIYRLVVFDFIFCLLGSFVGEFLRRIIGTRCCKTLGKPEFDIARNVLDLIYAQTLAWIGIYFSPLLPLIQIIKLFILFYVKKESLRMNCLPPRKAWRASQMTTVFIFLLFFPSFIGVLVVIGVTVWRRTPSEECGPFQGLNVPFDAISNWIATITGEANLSWVVWIYDNLIKSELFFFLLTLLALIITYLYWQIIQGRKIMIKLLQEQIVNGGKDKMFLLQKLRKLQEMDGFNMSHSSVKQYKASDKMQENAQYSRDTDHHQGAQSGALALAMQARQQASAEEHEQHLEMNSHSALALALKARHQAEVELDDY</sequence>
<dbReference type="Pfam" id="PF07810">
    <property type="entry name" value="TMC"/>
    <property type="match status" value="1"/>
</dbReference>
<keyword evidence="5 6" id="KW-0472">Membrane</keyword>
<evidence type="ECO:0000313" key="9">
    <source>
        <dbReference type="Proteomes" id="UP000515156"/>
    </source>
</evidence>
<feature type="transmembrane region" description="Helical" evidence="6">
    <location>
        <begin position="512"/>
        <end position="536"/>
    </location>
</feature>
<comment type="subcellular location">
    <subcellularLocation>
        <location evidence="1 6">Membrane</location>
        <topology evidence="1 6">Multi-pass membrane protein</topology>
    </subcellularLocation>
</comment>
<evidence type="ECO:0000256" key="1">
    <source>
        <dbReference type="ARBA" id="ARBA00004141"/>
    </source>
</evidence>
<dbReference type="AlphaFoldDB" id="A0A6P7YUX4"/>
<dbReference type="CTD" id="79838"/>
<feature type="transmembrane region" description="Helical" evidence="6">
    <location>
        <begin position="653"/>
        <end position="678"/>
    </location>
</feature>
<keyword evidence="9" id="KW-1185">Reference proteome</keyword>
<protein>
    <recommendedName>
        <fullName evidence="6">Transmembrane channel-like protein</fullName>
    </recommendedName>
</protein>
<feature type="transmembrane region" description="Helical" evidence="6">
    <location>
        <begin position="557"/>
        <end position="579"/>
    </location>
</feature>
<feature type="domain" description="TMC" evidence="8">
    <location>
        <begin position="545"/>
        <end position="651"/>
    </location>
</feature>
<keyword evidence="3 6" id="KW-0812">Transmembrane</keyword>
<dbReference type="FunCoup" id="A0A6P7YUX4">
    <property type="interactions" value="72"/>
</dbReference>
<dbReference type="RefSeq" id="XP_030067079.1">
    <property type="nucleotide sequence ID" value="XM_030211219.1"/>
</dbReference>
<feature type="transmembrane region" description="Helical" evidence="6">
    <location>
        <begin position="434"/>
        <end position="459"/>
    </location>
</feature>
<dbReference type="PANTHER" id="PTHR23302:SF5">
    <property type="entry name" value="TRANSMEMBRANE CHANNEL-LIKE PROTEIN 5"/>
    <property type="match status" value="1"/>
</dbReference>
<dbReference type="InterPro" id="IPR038900">
    <property type="entry name" value="TMC"/>
</dbReference>
<feature type="transmembrane region" description="Helical" evidence="6">
    <location>
        <begin position="270"/>
        <end position="292"/>
    </location>
</feature>
<evidence type="ECO:0000259" key="8">
    <source>
        <dbReference type="Pfam" id="PF07810"/>
    </source>
</evidence>
<feature type="region of interest" description="Disordered" evidence="7">
    <location>
        <begin position="116"/>
        <end position="135"/>
    </location>
</feature>
<dbReference type="PANTHER" id="PTHR23302">
    <property type="entry name" value="TRANSMEMBRANE CHANNEL-RELATED"/>
    <property type="match status" value="1"/>
</dbReference>
<dbReference type="KEGG" id="muo:115475477"/>